<feature type="compositionally biased region" description="Basic and acidic residues" evidence="2">
    <location>
        <begin position="30"/>
        <end position="39"/>
    </location>
</feature>
<organism evidence="3 4">
    <name type="scientific">Torulaspora globosa</name>
    <dbReference type="NCBI Taxonomy" id="48254"/>
    <lineage>
        <taxon>Eukaryota</taxon>
        <taxon>Fungi</taxon>
        <taxon>Dikarya</taxon>
        <taxon>Ascomycota</taxon>
        <taxon>Saccharomycotina</taxon>
        <taxon>Saccharomycetes</taxon>
        <taxon>Saccharomycetales</taxon>
        <taxon>Saccharomycetaceae</taxon>
        <taxon>Torulaspora</taxon>
    </lineage>
</organism>
<dbReference type="CDD" id="cd22571">
    <property type="entry name" value="SNF6"/>
    <property type="match status" value="1"/>
</dbReference>
<dbReference type="EMBL" id="CP059269">
    <property type="protein sequence ID" value="QLQ79735.1"/>
    <property type="molecule type" value="Genomic_DNA"/>
</dbReference>
<keyword evidence="1" id="KW-0175">Coiled coil</keyword>
<evidence type="ECO:0000256" key="1">
    <source>
        <dbReference type="SAM" id="Coils"/>
    </source>
</evidence>
<dbReference type="AlphaFoldDB" id="A0A7H9HTK2"/>
<feature type="compositionally biased region" description="Polar residues" evidence="2">
    <location>
        <begin position="306"/>
        <end position="322"/>
    </location>
</feature>
<gene>
    <name evidence="3" type="ORF">HG537_0C03840</name>
</gene>
<sequence length="399" mass="47241">MAVMRKRRVFNAKTNRQQQLQQQQQLRAKQRFESSRLKPEPSTTTIHDESDTISFRSYLLMNFVKSAEYMDVLMTQPIPNDKIRPPALFPSSRTLEAMKERLRVQREQLRGAKEALESFSWGMDGKLRFLKDKLAETENGCEETEPVLDEYLREFGLRSQTGRVAFHRNKFIHLRGDMREAPADYWQQYTQRLEQERKKALAAKQEEEQRKEKLRVMEMEKRKKEIEEERRREELERQKQLEQLQRNAMSQLDPLHEHLTFPGSNEESFSQAHTIANPQYAVPGQISASSNPLQMQEQLQSNSQQYFNQQAPQQTESVQLQQREPMMQDQSVLQNQPQQRQQQQQQLQPQQQQQQQQQQQNQQSQQPIANGVESIFGFEEEPFNNGFEEDFGELDTAFF</sequence>
<feature type="region of interest" description="Disordered" evidence="2">
    <location>
        <begin position="28"/>
        <end position="47"/>
    </location>
</feature>
<dbReference type="Proteomes" id="UP000510647">
    <property type="component" value="Chromosome 3"/>
</dbReference>
<accession>A0A7H9HTK2</accession>
<dbReference type="InterPro" id="IPR059172">
    <property type="entry name" value="SNF6"/>
</dbReference>
<feature type="region of interest" description="Disordered" evidence="2">
    <location>
        <begin position="283"/>
        <end position="399"/>
    </location>
</feature>
<evidence type="ECO:0000313" key="3">
    <source>
        <dbReference type="EMBL" id="QLQ79735.1"/>
    </source>
</evidence>
<feature type="compositionally biased region" description="Low complexity" evidence="2">
    <location>
        <begin position="330"/>
        <end position="366"/>
    </location>
</feature>
<evidence type="ECO:0000313" key="4">
    <source>
        <dbReference type="Proteomes" id="UP000510647"/>
    </source>
</evidence>
<proteinExistence type="predicted"/>
<name>A0A7H9HTK2_9SACH</name>
<feature type="compositionally biased region" description="Acidic residues" evidence="2">
    <location>
        <begin position="378"/>
        <end position="393"/>
    </location>
</feature>
<reference evidence="3 4" key="1">
    <citation type="submission" date="2020-06" db="EMBL/GenBank/DDBJ databases">
        <title>The yeast mating-type switching endonuclease HO is a domesticated member of an unorthodox homing genetic element family.</title>
        <authorList>
            <person name="Coughlan A.Y."/>
            <person name="Lombardi L."/>
            <person name="Braun-Galleani S."/>
            <person name="Martos A.R."/>
            <person name="Galeote V."/>
            <person name="Bigey F."/>
            <person name="Dequin S."/>
            <person name="Byrne K.P."/>
            <person name="Wolfe K.H."/>
        </authorList>
    </citation>
    <scope>NUCLEOTIDE SEQUENCE [LARGE SCALE GENOMIC DNA]</scope>
    <source>
        <strain evidence="3 4">CBS2947</strain>
    </source>
</reference>
<dbReference type="OrthoDB" id="4034416at2759"/>
<feature type="coiled-coil region" evidence="1">
    <location>
        <begin position="186"/>
        <end position="252"/>
    </location>
</feature>
<keyword evidence="4" id="KW-1185">Reference proteome</keyword>
<evidence type="ECO:0000256" key="2">
    <source>
        <dbReference type="SAM" id="MobiDB-lite"/>
    </source>
</evidence>
<feature type="compositionally biased region" description="Low complexity" evidence="2">
    <location>
        <begin position="293"/>
        <end position="305"/>
    </location>
</feature>
<protein>
    <submittedName>
        <fullName evidence="3">Uncharacterized protein</fullName>
    </submittedName>
</protein>